<organism evidence="2 3">
    <name type="scientific">Panagrellus redivivus</name>
    <name type="common">Microworm</name>
    <dbReference type="NCBI Taxonomy" id="6233"/>
    <lineage>
        <taxon>Eukaryota</taxon>
        <taxon>Metazoa</taxon>
        <taxon>Ecdysozoa</taxon>
        <taxon>Nematoda</taxon>
        <taxon>Chromadorea</taxon>
        <taxon>Rhabditida</taxon>
        <taxon>Tylenchina</taxon>
        <taxon>Panagrolaimomorpha</taxon>
        <taxon>Panagrolaimoidea</taxon>
        <taxon>Panagrolaimidae</taxon>
        <taxon>Panagrellus</taxon>
    </lineage>
</organism>
<feature type="transmembrane region" description="Helical" evidence="1">
    <location>
        <begin position="210"/>
        <end position="230"/>
    </location>
</feature>
<keyword evidence="1" id="KW-0472">Membrane</keyword>
<proteinExistence type="predicted"/>
<evidence type="ECO:0000313" key="2">
    <source>
        <dbReference type="Proteomes" id="UP000492821"/>
    </source>
</evidence>
<evidence type="ECO:0000256" key="1">
    <source>
        <dbReference type="SAM" id="Phobius"/>
    </source>
</evidence>
<reference evidence="3" key="2">
    <citation type="submission" date="2020-10" db="UniProtKB">
        <authorList>
            <consortium name="WormBaseParasite"/>
        </authorList>
    </citation>
    <scope>IDENTIFICATION</scope>
</reference>
<keyword evidence="1" id="KW-0812">Transmembrane</keyword>
<dbReference type="WBParaSite" id="Pan_g396.t1">
    <property type="protein sequence ID" value="Pan_g396.t1"/>
    <property type="gene ID" value="Pan_g396"/>
</dbReference>
<evidence type="ECO:0000313" key="3">
    <source>
        <dbReference type="WBParaSite" id="Pan_g396.t1"/>
    </source>
</evidence>
<feature type="transmembrane region" description="Helical" evidence="1">
    <location>
        <begin position="116"/>
        <end position="132"/>
    </location>
</feature>
<reference evidence="2" key="1">
    <citation type="journal article" date="2013" name="Genetics">
        <title>The draft genome and transcriptome of Panagrellus redivivus are shaped by the harsh demands of a free-living lifestyle.</title>
        <authorList>
            <person name="Srinivasan J."/>
            <person name="Dillman A.R."/>
            <person name="Macchietto M.G."/>
            <person name="Heikkinen L."/>
            <person name="Lakso M."/>
            <person name="Fracchia K.M."/>
            <person name="Antoshechkin I."/>
            <person name="Mortazavi A."/>
            <person name="Wong G."/>
            <person name="Sternberg P.W."/>
        </authorList>
    </citation>
    <scope>NUCLEOTIDE SEQUENCE [LARGE SCALE GENOMIC DNA]</scope>
    <source>
        <strain evidence="2">MT8872</strain>
    </source>
</reference>
<feature type="transmembrane region" description="Helical" evidence="1">
    <location>
        <begin position="73"/>
        <end position="104"/>
    </location>
</feature>
<dbReference type="AlphaFoldDB" id="A0A7E4VXK6"/>
<protein>
    <submittedName>
        <fullName evidence="3">Transmembrane protein</fullName>
    </submittedName>
</protein>
<dbReference type="Proteomes" id="UP000492821">
    <property type="component" value="Unassembled WGS sequence"/>
</dbReference>
<feature type="transmembrane region" description="Helical" evidence="1">
    <location>
        <begin position="139"/>
        <end position="160"/>
    </location>
</feature>
<sequence>MIKAMYIVHMPASVLSASNPSLSTNPTTTRSTSLKTLLTGGTELNFEVENRQTERSTEFAHVICPRSRESRSFFAGLTLVFAEIAMAVSTFRGVQLAVAATLIGFTVLHSLNNPDAWLYTWLTGSAAILLTINKPNCPYWRLASAFVIVLGAIETAFLAWTLREVESGALLAHSHSIPEGRNILLTALATSVTLSTRLRDSSHISAISYVRSLILVLILTGLVPVLGYSACFYTNKLPICHLFH</sequence>
<keyword evidence="1" id="KW-1133">Transmembrane helix</keyword>
<accession>A0A7E4VXK6</accession>
<keyword evidence="2" id="KW-1185">Reference proteome</keyword>
<name>A0A7E4VXK6_PANRE</name>